<dbReference type="AlphaFoldDB" id="A0A2J4JS28"/>
<name>A0A2J4JS28_9FIRM</name>
<dbReference type="RefSeq" id="WP_097775583.1">
    <property type="nucleotide sequence ID" value="NZ_NMTS02000001.1"/>
</dbReference>
<organism evidence="1 2">
    <name type="scientific">Faecalibacterium prausnitzii</name>
    <dbReference type="NCBI Taxonomy" id="853"/>
    <lineage>
        <taxon>Bacteria</taxon>
        <taxon>Bacillati</taxon>
        <taxon>Bacillota</taxon>
        <taxon>Clostridia</taxon>
        <taxon>Eubacteriales</taxon>
        <taxon>Oscillospiraceae</taxon>
        <taxon>Faecalibacterium</taxon>
    </lineage>
</organism>
<evidence type="ECO:0000313" key="2">
    <source>
        <dbReference type="Proteomes" id="UP000221015"/>
    </source>
</evidence>
<dbReference type="EMBL" id="NMTS02000001">
    <property type="protein sequence ID" value="PLK30663.1"/>
    <property type="molecule type" value="Genomic_DNA"/>
</dbReference>
<accession>A0A2J4JS28</accession>
<protein>
    <submittedName>
        <fullName evidence="1">Uncharacterized protein</fullName>
    </submittedName>
</protein>
<gene>
    <name evidence="1" type="ORF">CGS50_003350</name>
</gene>
<evidence type="ECO:0000313" key="1">
    <source>
        <dbReference type="EMBL" id="PLK30663.1"/>
    </source>
</evidence>
<dbReference type="Proteomes" id="UP000221015">
    <property type="component" value="Unassembled WGS sequence"/>
</dbReference>
<reference evidence="1 2" key="1">
    <citation type="journal article" date="2017" name="Front. Microbiol.">
        <title>New Insights into the Diversity of the Genus Faecalibacterium.</title>
        <authorList>
            <person name="Benevides L."/>
            <person name="Burman S."/>
            <person name="Martin R."/>
            <person name="Robert V."/>
            <person name="Thomas M."/>
            <person name="Miquel S."/>
            <person name="Chain F."/>
            <person name="Sokol H."/>
            <person name="Bermudez-Humaran L.G."/>
            <person name="Morrison M."/>
            <person name="Langella P."/>
            <person name="Azevedo V.A."/>
            <person name="Chatel J.M."/>
            <person name="Soares S."/>
        </authorList>
    </citation>
    <scope>NUCLEOTIDE SEQUENCE [LARGE SCALE GENOMIC DNA]</scope>
    <source>
        <strain evidence="1 2">CNCM I 4542</strain>
    </source>
</reference>
<sequence length="114" mass="13351">MQQKTHDFLVRMQVPMATFGGDLMGEAIDFAIHEMRNNRFVTLTDIENVLSDRFHCSASSADARLRRALDVTEFRCGEYPNPELERLRAEYQVDRWSVKRFIYAAARKVMNDFD</sequence>
<proteinExistence type="predicted"/>
<comment type="caution">
    <text evidence="1">The sequence shown here is derived from an EMBL/GenBank/DDBJ whole genome shotgun (WGS) entry which is preliminary data.</text>
</comment>